<dbReference type="InterPro" id="IPR003439">
    <property type="entry name" value="ABC_transporter-like_ATP-bd"/>
</dbReference>
<dbReference type="GO" id="GO:0005524">
    <property type="term" value="F:ATP binding"/>
    <property type="evidence" value="ECO:0007669"/>
    <property type="project" value="UniProtKB-KW"/>
</dbReference>
<evidence type="ECO:0000259" key="4">
    <source>
        <dbReference type="PROSITE" id="PS50893"/>
    </source>
</evidence>
<evidence type="ECO:0000256" key="1">
    <source>
        <dbReference type="ARBA" id="ARBA00022448"/>
    </source>
</evidence>
<gene>
    <name evidence="5" type="ORF">SAMN05443668_103382</name>
</gene>
<dbReference type="CDD" id="cd03219">
    <property type="entry name" value="ABC_Mj1267_LivG_branched"/>
    <property type="match status" value="1"/>
</dbReference>
<dbReference type="InterPro" id="IPR051120">
    <property type="entry name" value="ABC_AA/LPS_Transport"/>
</dbReference>
<evidence type="ECO:0000313" key="6">
    <source>
        <dbReference type="Proteomes" id="UP000184440"/>
    </source>
</evidence>
<dbReference type="Pfam" id="PF00005">
    <property type="entry name" value="ABC_tran"/>
    <property type="match status" value="1"/>
</dbReference>
<proteinExistence type="predicted"/>
<dbReference type="Gene3D" id="3.40.50.300">
    <property type="entry name" value="P-loop containing nucleotide triphosphate hydrolases"/>
    <property type="match status" value="1"/>
</dbReference>
<dbReference type="InterPro" id="IPR027417">
    <property type="entry name" value="P-loop_NTPase"/>
</dbReference>
<evidence type="ECO:0000313" key="5">
    <source>
        <dbReference type="EMBL" id="SHN16743.1"/>
    </source>
</evidence>
<keyword evidence="6" id="KW-1185">Reference proteome</keyword>
<dbReference type="PANTHER" id="PTHR45772">
    <property type="entry name" value="CONSERVED COMPONENT OF ABC TRANSPORTER FOR NATURAL AMINO ACIDS-RELATED"/>
    <property type="match status" value="1"/>
</dbReference>
<sequence>MTEPRLSARGITVRFGGITALDGVDLDVPAASTVGLVGPNGAGKSTLFSVLSGLRRPNAGRVFLDGLDVTASTPQSRARAGLARTFQHPELFSGLTVREHVTLAYRLKHTPLRVWTDPLTAGGFRRPRAEERDRVDQLLSGLRLQPLADRTVRGLPLGSARVVEIARALAREPSVLLLDEASSGLDVAETEELAEVLRRVVAERGISVLMVEHDVDLVLRLSDQVCVLDFGARIAHGTPAEIRADPIVRAAYLGENLEEAR</sequence>
<keyword evidence="3 5" id="KW-0067">ATP-binding</keyword>
<dbReference type="Proteomes" id="UP000184440">
    <property type="component" value="Unassembled WGS sequence"/>
</dbReference>
<dbReference type="PROSITE" id="PS50893">
    <property type="entry name" value="ABC_TRANSPORTER_2"/>
    <property type="match status" value="1"/>
</dbReference>
<dbReference type="EMBL" id="FRCS01000003">
    <property type="protein sequence ID" value="SHN16743.1"/>
    <property type="molecule type" value="Genomic_DNA"/>
</dbReference>
<dbReference type="InterPro" id="IPR003593">
    <property type="entry name" value="AAA+_ATPase"/>
</dbReference>
<dbReference type="GO" id="GO:0005886">
    <property type="term" value="C:plasma membrane"/>
    <property type="evidence" value="ECO:0007669"/>
    <property type="project" value="TreeGrafter"/>
</dbReference>
<feature type="domain" description="ABC transporter" evidence="4">
    <location>
        <begin position="6"/>
        <end position="255"/>
    </location>
</feature>
<reference evidence="5 6" key="1">
    <citation type="submission" date="2016-11" db="EMBL/GenBank/DDBJ databases">
        <authorList>
            <person name="Jaros S."/>
            <person name="Januszkiewicz K."/>
            <person name="Wedrychowicz H."/>
        </authorList>
    </citation>
    <scope>NUCLEOTIDE SEQUENCE [LARGE SCALE GENOMIC DNA]</scope>
    <source>
        <strain evidence="5 6">DSM 46144</strain>
    </source>
</reference>
<dbReference type="InterPro" id="IPR032823">
    <property type="entry name" value="BCA_ABC_TP_C"/>
</dbReference>
<dbReference type="Pfam" id="PF12399">
    <property type="entry name" value="BCA_ABC_TP_C"/>
    <property type="match status" value="1"/>
</dbReference>
<dbReference type="PANTHER" id="PTHR45772:SF1">
    <property type="entry name" value="ABC TRANSPORTER ATP-BINDING PROTEIN"/>
    <property type="match status" value="1"/>
</dbReference>
<evidence type="ECO:0000256" key="3">
    <source>
        <dbReference type="ARBA" id="ARBA00022840"/>
    </source>
</evidence>
<dbReference type="SMART" id="SM00382">
    <property type="entry name" value="AAA"/>
    <property type="match status" value="1"/>
</dbReference>
<dbReference type="STRING" id="134849.SAMN05443668_103382"/>
<dbReference type="GO" id="GO:0016887">
    <property type="term" value="F:ATP hydrolysis activity"/>
    <property type="evidence" value="ECO:0007669"/>
    <property type="project" value="InterPro"/>
</dbReference>
<organism evidence="5 6">
    <name type="scientific">Cryptosporangium aurantiacum</name>
    <dbReference type="NCBI Taxonomy" id="134849"/>
    <lineage>
        <taxon>Bacteria</taxon>
        <taxon>Bacillati</taxon>
        <taxon>Actinomycetota</taxon>
        <taxon>Actinomycetes</taxon>
        <taxon>Cryptosporangiales</taxon>
        <taxon>Cryptosporangiaceae</taxon>
        <taxon>Cryptosporangium</taxon>
    </lineage>
</organism>
<dbReference type="AlphaFoldDB" id="A0A1M7PI07"/>
<evidence type="ECO:0000256" key="2">
    <source>
        <dbReference type="ARBA" id="ARBA00022741"/>
    </source>
</evidence>
<protein>
    <submittedName>
        <fullName evidence="5">Amino acid/amide ABC transporter ATP-binding protein 1, HAAT family</fullName>
    </submittedName>
</protein>
<keyword evidence="2" id="KW-0547">Nucleotide-binding</keyword>
<name>A0A1M7PI07_9ACTN</name>
<accession>A0A1M7PI07</accession>
<dbReference type="SUPFAM" id="SSF52540">
    <property type="entry name" value="P-loop containing nucleoside triphosphate hydrolases"/>
    <property type="match status" value="1"/>
</dbReference>
<keyword evidence="1" id="KW-0813">Transport</keyword>
<dbReference type="RefSeq" id="WP_073256273.1">
    <property type="nucleotide sequence ID" value="NZ_FRCS01000003.1"/>
</dbReference>